<protein>
    <submittedName>
        <fullName evidence="1">Uncharacterized protein</fullName>
    </submittedName>
</protein>
<keyword evidence="2" id="KW-1185">Reference proteome</keyword>
<dbReference type="AlphaFoldDB" id="A0ABD2Z146"/>
<organism evidence="1 2">
    <name type="scientific">Cinchona calisaya</name>
    <dbReference type="NCBI Taxonomy" id="153742"/>
    <lineage>
        <taxon>Eukaryota</taxon>
        <taxon>Viridiplantae</taxon>
        <taxon>Streptophyta</taxon>
        <taxon>Embryophyta</taxon>
        <taxon>Tracheophyta</taxon>
        <taxon>Spermatophyta</taxon>
        <taxon>Magnoliopsida</taxon>
        <taxon>eudicotyledons</taxon>
        <taxon>Gunneridae</taxon>
        <taxon>Pentapetalae</taxon>
        <taxon>asterids</taxon>
        <taxon>lamiids</taxon>
        <taxon>Gentianales</taxon>
        <taxon>Rubiaceae</taxon>
        <taxon>Cinchonoideae</taxon>
        <taxon>Cinchoneae</taxon>
        <taxon>Cinchona</taxon>
    </lineage>
</organism>
<evidence type="ECO:0000313" key="2">
    <source>
        <dbReference type="Proteomes" id="UP001630127"/>
    </source>
</evidence>
<proteinExistence type="predicted"/>
<dbReference type="Proteomes" id="UP001630127">
    <property type="component" value="Unassembled WGS sequence"/>
</dbReference>
<comment type="caution">
    <text evidence="1">The sequence shown here is derived from an EMBL/GenBank/DDBJ whole genome shotgun (WGS) entry which is preliminary data.</text>
</comment>
<dbReference type="EMBL" id="JBJUIK010000011">
    <property type="protein sequence ID" value="KAL3513239.1"/>
    <property type="molecule type" value="Genomic_DNA"/>
</dbReference>
<accession>A0ABD2Z146</accession>
<evidence type="ECO:0000313" key="1">
    <source>
        <dbReference type="EMBL" id="KAL3513239.1"/>
    </source>
</evidence>
<sequence>MRDAEQNIAFFRSFFESDGVEMPFMPLLNFINMMTYDGWEMMDFYFVKDYAAIEQQILVDLWLCKKYKLNAGNDAANNCGRTGDGTARHGSGQATGHCAGNTAPRNRKALANVRNVVYCIRPKMA</sequence>
<reference evidence="1 2" key="1">
    <citation type="submission" date="2024-11" db="EMBL/GenBank/DDBJ databases">
        <title>A near-complete genome assembly of Cinchona calisaya.</title>
        <authorList>
            <person name="Lian D.C."/>
            <person name="Zhao X.W."/>
            <person name="Wei L."/>
        </authorList>
    </citation>
    <scope>NUCLEOTIDE SEQUENCE [LARGE SCALE GENOMIC DNA]</scope>
    <source>
        <tissue evidence="1">Nenye</tissue>
    </source>
</reference>
<name>A0ABD2Z146_9GENT</name>
<gene>
    <name evidence="1" type="ORF">ACH5RR_025956</name>
</gene>